<protein>
    <submittedName>
        <fullName evidence="1">Uncharacterized protein</fullName>
    </submittedName>
</protein>
<evidence type="ECO:0000313" key="1">
    <source>
        <dbReference type="EMBL" id="OSS55035.1"/>
    </source>
</evidence>
<dbReference type="InParanoid" id="A0A1Y2MFY4"/>
<dbReference type="AlphaFoldDB" id="A0A1Y2MFY4"/>
<proteinExistence type="predicted"/>
<organism evidence="1 2">
    <name type="scientific">Epicoccum nigrum</name>
    <name type="common">Soil fungus</name>
    <name type="synonym">Epicoccum purpurascens</name>
    <dbReference type="NCBI Taxonomy" id="105696"/>
    <lineage>
        <taxon>Eukaryota</taxon>
        <taxon>Fungi</taxon>
        <taxon>Dikarya</taxon>
        <taxon>Ascomycota</taxon>
        <taxon>Pezizomycotina</taxon>
        <taxon>Dothideomycetes</taxon>
        <taxon>Pleosporomycetidae</taxon>
        <taxon>Pleosporales</taxon>
        <taxon>Pleosporineae</taxon>
        <taxon>Didymellaceae</taxon>
        <taxon>Epicoccum</taxon>
    </lineage>
</organism>
<keyword evidence="2" id="KW-1185">Reference proteome</keyword>
<gene>
    <name evidence="1" type="ORF">B5807_00618</name>
</gene>
<dbReference type="EMBL" id="KZ107838">
    <property type="protein sequence ID" value="OSS55035.1"/>
    <property type="molecule type" value="Genomic_DNA"/>
</dbReference>
<sequence length="420" mass="46088">MPPAAAVGQRALSTLAKKLHPQLPLTPRESQQLLGLLTTSFRLRLDREHPMHTTEVPVTHSTVPKAARHDPGTTIPTSSAALASQHLDAVLSNPLFAMKPARRGSRSGASQVLKDPIGWFLNEITLGSATLSSLSTCLNALDTSGTATQPHRDKTPGGIIGAWLRSSGLDMSKEFLETCVASKYFLSRLVTRLLVDGETRLLWKWFARTSYTSSSPRTALLFRKQLLRRMVLVQAHHDLPQSLLLFKKALDTCKEQRKGFESLIPAGQELVKAIINSPNAPISNEVYDTFRESVTLWVPGSWALVVDAMMWLHHPTGASSTPGLQFIQDPAGAAKYASARPGQRSFVVQLGLGVARELLAAERYEDAQAVMAFVKKYFPDLVLPDSSHEQTKFGVQSTNSEKAQTEEERNLELLDGLLPV</sequence>
<name>A0A1Y2MFY4_EPING</name>
<dbReference type="OMA" id="WIAFLGH"/>
<dbReference type="Proteomes" id="UP000193240">
    <property type="component" value="Unassembled WGS sequence"/>
</dbReference>
<reference evidence="1 2" key="1">
    <citation type="journal article" date="2017" name="Genome Announc.">
        <title>Genome sequence of the saprophytic ascomycete Epicoccum nigrum ICMP 19927 strain isolated from New Zealand.</title>
        <authorList>
            <person name="Fokin M."/>
            <person name="Fleetwood D."/>
            <person name="Weir B.S."/>
            <person name="Villas-Boas S.G."/>
        </authorList>
    </citation>
    <scope>NUCLEOTIDE SEQUENCE [LARGE SCALE GENOMIC DNA]</scope>
    <source>
        <strain evidence="1 2">ICMP 19927</strain>
    </source>
</reference>
<evidence type="ECO:0000313" key="2">
    <source>
        <dbReference type="Proteomes" id="UP000193240"/>
    </source>
</evidence>
<accession>A0A1Y2MFY4</accession>